<dbReference type="SUPFAM" id="SSF51735">
    <property type="entry name" value="NAD(P)-binding Rossmann-fold domains"/>
    <property type="match status" value="1"/>
</dbReference>
<accession>A0A931GER8</accession>
<feature type="compositionally biased region" description="Polar residues" evidence="2">
    <location>
        <begin position="1"/>
        <end position="14"/>
    </location>
</feature>
<dbReference type="Proteomes" id="UP000625033">
    <property type="component" value="Unassembled WGS sequence"/>
</dbReference>
<feature type="domain" description="Enoyl reductase (ER)" evidence="3">
    <location>
        <begin position="23"/>
        <end position="337"/>
    </location>
</feature>
<dbReference type="SUPFAM" id="SSF50129">
    <property type="entry name" value="GroES-like"/>
    <property type="match status" value="2"/>
</dbReference>
<protein>
    <submittedName>
        <fullName evidence="4">NADPH-dependent curcumin reductase CurA</fullName>
    </submittedName>
</protein>
<dbReference type="InterPro" id="IPR036291">
    <property type="entry name" value="NAD(P)-bd_dom_sf"/>
</dbReference>
<dbReference type="InterPro" id="IPR041694">
    <property type="entry name" value="ADH_N_2"/>
</dbReference>
<dbReference type="Gene3D" id="3.90.180.10">
    <property type="entry name" value="Medium-chain alcohol dehydrogenases, catalytic domain"/>
    <property type="match status" value="1"/>
</dbReference>
<evidence type="ECO:0000256" key="2">
    <source>
        <dbReference type="SAM" id="MobiDB-lite"/>
    </source>
</evidence>
<dbReference type="Pfam" id="PF00107">
    <property type="entry name" value="ADH_zinc_N"/>
    <property type="match status" value="1"/>
</dbReference>
<dbReference type="AlphaFoldDB" id="A0A931GER8"/>
<comment type="caution">
    <text evidence="4">The sequence shown here is derived from an EMBL/GenBank/DDBJ whole genome shotgun (WGS) entry which is preliminary data.</text>
</comment>
<proteinExistence type="predicted"/>
<dbReference type="SMART" id="SM00829">
    <property type="entry name" value="PKS_ER"/>
    <property type="match status" value="1"/>
</dbReference>
<dbReference type="EMBL" id="JADOTZ010000001">
    <property type="protein sequence ID" value="MBG6084425.1"/>
    <property type="molecule type" value="Genomic_DNA"/>
</dbReference>
<dbReference type="PANTHER" id="PTHR43205">
    <property type="entry name" value="PROSTAGLANDIN REDUCTASE"/>
    <property type="match status" value="1"/>
</dbReference>
<name>A0A931GER8_9MICC</name>
<gene>
    <name evidence="4" type="ORF">IW252_001192</name>
</gene>
<keyword evidence="5" id="KW-1185">Reference proteome</keyword>
<organism evidence="4 5">
    <name type="scientific">Zhihengliuella flava</name>
    <dbReference type="NCBI Taxonomy" id="1285193"/>
    <lineage>
        <taxon>Bacteria</taxon>
        <taxon>Bacillati</taxon>
        <taxon>Actinomycetota</taxon>
        <taxon>Actinomycetes</taxon>
        <taxon>Micrococcales</taxon>
        <taxon>Micrococcaceae</taxon>
        <taxon>Zhihengliuella</taxon>
    </lineage>
</organism>
<reference evidence="4" key="1">
    <citation type="submission" date="2020-11" db="EMBL/GenBank/DDBJ databases">
        <title>Sequencing the genomes of 1000 actinobacteria strains.</title>
        <authorList>
            <person name="Klenk H.-P."/>
        </authorList>
    </citation>
    <scope>NUCLEOTIDE SEQUENCE</scope>
    <source>
        <strain evidence="4">DSM 26152</strain>
    </source>
</reference>
<dbReference type="GO" id="GO:0016628">
    <property type="term" value="F:oxidoreductase activity, acting on the CH-CH group of donors, NAD or NADP as acceptor"/>
    <property type="evidence" value="ECO:0007669"/>
    <property type="project" value="InterPro"/>
</dbReference>
<dbReference type="Gene3D" id="3.40.50.720">
    <property type="entry name" value="NAD(P)-binding Rossmann-like Domain"/>
    <property type="match status" value="1"/>
</dbReference>
<evidence type="ECO:0000256" key="1">
    <source>
        <dbReference type="ARBA" id="ARBA00023002"/>
    </source>
</evidence>
<dbReference type="PANTHER" id="PTHR43205:SF7">
    <property type="entry name" value="PROSTAGLANDIN REDUCTASE 1"/>
    <property type="match status" value="1"/>
</dbReference>
<feature type="region of interest" description="Disordered" evidence="2">
    <location>
        <begin position="1"/>
        <end position="20"/>
    </location>
</feature>
<dbReference type="InterPro" id="IPR011032">
    <property type="entry name" value="GroES-like_sf"/>
</dbReference>
<sequence>MPETTHAQSTQIQLASRPEGWPTAENFRTVTVDLPDLAEGQVRVANEFVSVDPYMRGRMSAAKSYVAPFELGEVMTGGAVGRVVASRAASLPEGTLVLHQLGWRDVAQADADAFRAVPELPDAPSSLYLGILGMTGLTAYVGLTEIAPVQPGETVFISGAAGAVGTAAGQIARLLGAARVVGSAGSAEKVALLTDKYGFDAALNYKDAPVREQLPALVPGGVDVFFDNVGGDHLEAAIDVMNDHGRLALCGAISQYNAQQAPQGPDNLVSFIKSSLSMRGFTLGNHLDKAGEYNQRMSQWFADGEIRYDETVVDGIENAVDAFLGLMRGANTGKMVVRTA</sequence>
<dbReference type="CDD" id="cd05288">
    <property type="entry name" value="PGDH"/>
    <property type="match status" value="1"/>
</dbReference>
<dbReference type="RefSeq" id="WP_196835737.1">
    <property type="nucleotide sequence ID" value="NZ_JADOTZ010000001.1"/>
</dbReference>
<evidence type="ECO:0000313" key="4">
    <source>
        <dbReference type="EMBL" id="MBG6084425.1"/>
    </source>
</evidence>
<dbReference type="InterPro" id="IPR013149">
    <property type="entry name" value="ADH-like_C"/>
</dbReference>
<evidence type="ECO:0000313" key="5">
    <source>
        <dbReference type="Proteomes" id="UP000625033"/>
    </source>
</evidence>
<keyword evidence="1" id="KW-0560">Oxidoreductase</keyword>
<dbReference type="InterPro" id="IPR020843">
    <property type="entry name" value="ER"/>
</dbReference>
<evidence type="ECO:0000259" key="3">
    <source>
        <dbReference type="SMART" id="SM00829"/>
    </source>
</evidence>
<dbReference type="InterPro" id="IPR045010">
    <property type="entry name" value="MDR_fam"/>
</dbReference>
<dbReference type="FunFam" id="3.40.50.720:FF:000121">
    <property type="entry name" value="Prostaglandin reductase 2"/>
    <property type="match status" value="1"/>
</dbReference>
<dbReference type="Pfam" id="PF16884">
    <property type="entry name" value="ADH_N_2"/>
    <property type="match status" value="1"/>
</dbReference>